<organism evidence="5 6">
    <name type="scientific">Thermobrachium celere DSM 8682</name>
    <dbReference type="NCBI Taxonomy" id="941824"/>
    <lineage>
        <taxon>Bacteria</taxon>
        <taxon>Bacillati</taxon>
        <taxon>Bacillota</taxon>
        <taxon>Clostridia</taxon>
        <taxon>Eubacteriales</taxon>
        <taxon>Clostridiaceae</taxon>
        <taxon>Thermobrachium</taxon>
    </lineage>
</organism>
<dbReference type="AlphaFoldDB" id="R7RTL1"/>
<protein>
    <recommendedName>
        <fullName evidence="4">CRISPR associated protein Cas6 C-terminal domain-containing protein</fullName>
    </recommendedName>
</protein>
<dbReference type="PANTHER" id="PTHR36984">
    <property type="entry name" value="CRISPR-ASSOCIATED ENDORIBONUCLEASE CAS6 1"/>
    <property type="match status" value="1"/>
</dbReference>
<accession>R7RTL1</accession>
<evidence type="ECO:0000313" key="5">
    <source>
        <dbReference type="EMBL" id="CDF58751.1"/>
    </source>
</evidence>
<sequence>MYNKLPDDTRFDITFERNIPKLIHYKDGIKIKGYLVDCEITGNPELIEVAYECGLGDRNSLGFGMIACK</sequence>
<evidence type="ECO:0000256" key="3">
    <source>
        <dbReference type="ARBA" id="ARBA00023118"/>
    </source>
</evidence>
<dbReference type="EMBL" id="CAVN010000100">
    <property type="protein sequence ID" value="CDF58751.1"/>
    <property type="molecule type" value="Genomic_DNA"/>
</dbReference>
<gene>
    <name evidence="5" type="ORF">TCEL_00970</name>
</gene>
<evidence type="ECO:0000259" key="4">
    <source>
        <dbReference type="Pfam" id="PF01881"/>
    </source>
</evidence>
<dbReference type="CDD" id="cd21140">
    <property type="entry name" value="Cas6_I-like"/>
    <property type="match status" value="1"/>
</dbReference>
<dbReference type="RefSeq" id="WP_018663457.1">
    <property type="nucleotide sequence ID" value="NZ_HF952018.1"/>
</dbReference>
<dbReference type="GO" id="GO:0016788">
    <property type="term" value="F:hydrolase activity, acting on ester bonds"/>
    <property type="evidence" value="ECO:0007669"/>
    <property type="project" value="InterPro"/>
</dbReference>
<proteinExistence type="inferred from homology"/>
<feature type="domain" description="CRISPR associated protein Cas6 C-terminal" evidence="4">
    <location>
        <begin position="7"/>
        <end position="67"/>
    </location>
</feature>
<dbReference type="Proteomes" id="UP000014923">
    <property type="component" value="Unassembled WGS sequence"/>
</dbReference>
<keyword evidence="6" id="KW-1185">Reference proteome</keyword>
<dbReference type="GO" id="GO:0051607">
    <property type="term" value="P:defense response to virus"/>
    <property type="evidence" value="ECO:0007669"/>
    <property type="project" value="UniProtKB-KW"/>
</dbReference>
<comment type="similarity">
    <text evidence="1">Belongs to the CRISPR-associated protein Cas6/Cse3/CasE family.</text>
</comment>
<evidence type="ECO:0000256" key="2">
    <source>
        <dbReference type="ARBA" id="ARBA00022884"/>
    </source>
</evidence>
<dbReference type="GO" id="GO:0003723">
    <property type="term" value="F:RNA binding"/>
    <property type="evidence" value="ECO:0007669"/>
    <property type="project" value="UniProtKB-KW"/>
</dbReference>
<dbReference type="InterPro" id="IPR049435">
    <property type="entry name" value="Cas_Cas6_C"/>
</dbReference>
<comment type="caution">
    <text evidence="5">The sequence shown here is derived from an EMBL/GenBank/DDBJ whole genome shotgun (WGS) entry which is preliminary data.</text>
</comment>
<dbReference type="InterPro" id="IPR010156">
    <property type="entry name" value="CRISPR-assoc_prot_Cas6"/>
</dbReference>
<reference evidence="5" key="1">
    <citation type="submission" date="2013-03" db="EMBL/GenBank/DDBJ databases">
        <title>Draft genome sequence of the hydrogen-ethanol-producing anaerobic alkalithermophilic Caloramator celere.</title>
        <authorList>
            <person name="Ciranna A."/>
            <person name="Larjo A."/>
            <person name="Kivisto A."/>
            <person name="Santala V."/>
            <person name="Roos C."/>
            <person name="Karp M."/>
        </authorList>
    </citation>
    <scope>NUCLEOTIDE SEQUENCE [LARGE SCALE GENOMIC DNA]</scope>
    <source>
        <strain evidence="5">DSM 8682</strain>
    </source>
</reference>
<dbReference type="OrthoDB" id="9797488at2"/>
<dbReference type="HOGENOM" id="CLU_2774573_0_0_9"/>
<keyword evidence="2" id="KW-0694">RNA-binding</keyword>
<dbReference type="PANTHER" id="PTHR36984:SF1">
    <property type="entry name" value="CRISPR-ASSOCIATED ENDORIBONUCLEASE CAS6 1"/>
    <property type="match status" value="1"/>
</dbReference>
<dbReference type="Gene3D" id="3.30.70.1900">
    <property type="match status" value="1"/>
</dbReference>
<dbReference type="Pfam" id="PF01881">
    <property type="entry name" value="Cas_Cas6_C"/>
    <property type="match status" value="1"/>
</dbReference>
<evidence type="ECO:0000256" key="1">
    <source>
        <dbReference type="ARBA" id="ARBA00005937"/>
    </source>
</evidence>
<name>R7RTL1_9CLOT</name>
<evidence type="ECO:0000313" key="6">
    <source>
        <dbReference type="Proteomes" id="UP000014923"/>
    </source>
</evidence>
<keyword evidence="3" id="KW-0051">Antiviral defense</keyword>